<evidence type="ECO:0000259" key="2">
    <source>
        <dbReference type="Pfam" id="PF05193"/>
    </source>
</evidence>
<dbReference type="Pfam" id="PF05193">
    <property type="entry name" value="Peptidase_M16_C"/>
    <property type="match status" value="1"/>
</dbReference>
<dbReference type="InterPro" id="IPR011249">
    <property type="entry name" value="Metalloenz_LuxS/M16"/>
</dbReference>
<dbReference type="PANTHER" id="PTHR11851">
    <property type="entry name" value="METALLOPROTEASE"/>
    <property type="match status" value="1"/>
</dbReference>
<evidence type="ECO:0000313" key="3">
    <source>
        <dbReference type="EMBL" id="QIZ73372.1"/>
    </source>
</evidence>
<dbReference type="InterPro" id="IPR050361">
    <property type="entry name" value="MPP/UQCRC_Complex"/>
</dbReference>
<evidence type="ECO:0000259" key="1">
    <source>
        <dbReference type="Pfam" id="PF00675"/>
    </source>
</evidence>
<dbReference type="KEGG" id="oxy:HCG48_24505"/>
<dbReference type="InterPro" id="IPR007863">
    <property type="entry name" value="Peptidase_M16_C"/>
</dbReference>
<accession>A0A6H1U3C6</accession>
<dbReference type="RefSeq" id="WP_168571518.1">
    <property type="nucleotide sequence ID" value="NZ_CP051167.1"/>
</dbReference>
<dbReference type="InterPro" id="IPR011765">
    <property type="entry name" value="Pept_M16_N"/>
</dbReference>
<dbReference type="SUPFAM" id="SSF63411">
    <property type="entry name" value="LuxS/MPP-like metallohydrolase"/>
    <property type="match status" value="2"/>
</dbReference>
<dbReference type="Gene3D" id="3.30.830.10">
    <property type="entry name" value="Metalloenzyme, LuxS/M16 peptidase-like"/>
    <property type="match status" value="2"/>
</dbReference>
<dbReference type="GO" id="GO:0046872">
    <property type="term" value="F:metal ion binding"/>
    <property type="evidence" value="ECO:0007669"/>
    <property type="project" value="InterPro"/>
</dbReference>
<feature type="domain" description="Peptidase M16 N-terminal" evidence="1">
    <location>
        <begin position="84"/>
        <end position="199"/>
    </location>
</feature>
<evidence type="ECO:0000313" key="4">
    <source>
        <dbReference type="Proteomes" id="UP000500857"/>
    </source>
</evidence>
<organism evidence="3 4">
    <name type="scientific">Oxynema aestuarii AP17</name>
    <dbReference type="NCBI Taxonomy" id="2064643"/>
    <lineage>
        <taxon>Bacteria</taxon>
        <taxon>Bacillati</taxon>
        <taxon>Cyanobacteriota</taxon>
        <taxon>Cyanophyceae</taxon>
        <taxon>Oscillatoriophycideae</taxon>
        <taxon>Oscillatoriales</taxon>
        <taxon>Oscillatoriaceae</taxon>
        <taxon>Oxynema</taxon>
        <taxon>Oxynema aestuarii</taxon>
    </lineage>
</organism>
<protein>
    <submittedName>
        <fullName evidence="3">Insulinase family protein</fullName>
    </submittedName>
</protein>
<feature type="domain" description="Peptidase M16 C-terminal" evidence="2">
    <location>
        <begin position="220"/>
        <end position="400"/>
    </location>
</feature>
<sequence>MSKFIPPSFDWKKSLILLFVVPVAIVLLVLRPATAKEAKHYTELEFPPLPELELPDYDRYQLDNGMVVYLVGDRDLPLVRGTALIETGDRLEPESKVGLASMVGQVLRTGGTEFHTPEQLNQLLEQRAASVETEIETTAGRASFDTLSEDLEEVFALFAEILRYPAFDAQQLELAKTQRAGAIARRNDNPDDIASREFQKLIYGNDSPYARTIEYRTLDNIDRADVIEFYRQYFHPDRIILGIVGDFDTDEMRSLVTRYFGDWNPQKRRAKGDRPSLPPVSQAQTEGVYAIDRPQLTQSYIQLGHLGGQFDSPDYPALSVLNGVLNGFGGRLFNEVRSRQGLAYSVYGFWSARYDYPGYFVAGGQTRSDATVPFIEAIRTQIDRVRSEPVTPEELAYAKDSTLNSFIFNFANPSQTLSRLMRYEYYGYPSDFIFEYRRGVEATTIADVQRVAQKYLTPEQLVTLVVGNDRAIEPPLSSLGNGTEVTAIDISIPAPNS</sequence>
<dbReference type="EMBL" id="CP051167">
    <property type="protein sequence ID" value="QIZ73372.1"/>
    <property type="molecule type" value="Genomic_DNA"/>
</dbReference>
<dbReference type="AlphaFoldDB" id="A0A6H1U3C6"/>
<proteinExistence type="predicted"/>
<dbReference type="Proteomes" id="UP000500857">
    <property type="component" value="Chromosome"/>
</dbReference>
<dbReference type="Pfam" id="PF00675">
    <property type="entry name" value="Peptidase_M16"/>
    <property type="match status" value="1"/>
</dbReference>
<keyword evidence="4" id="KW-1185">Reference proteome</keyword>
<name>A0A6H1U3C6_9CYAN</name>
<gene>
    <name evidence="3" type="ORF">HCG48_24505</name>
</gene>
<reference evidence="3 4" key="1">
    <citation type="submission" date="2020-04" db="EMBL/GenBank/DDBJ databases">
        <authorList>
            <person name="Basu S."/>
            <person name="Maruthanayagam V."/>
            <person name="Chakraborty S."/>
            <person name="Pramanik A."/>
            <person name="Mukherjee J."/>
            <person name="Brink B."/>
        </authorList>
    </citation>
    <scope>NUCLEOTIDE SEQUENCE [LARGE SCALE GENOMIC DNA]</scope>
    <source>
        <strain evidence="3 4">AP17</strain>
    </source>
</reference>
<dbReference type="PANTHER" id="PTHR11851:SF225">
    <property type="entry name" value="NON-PEPTIDASE HOMOLOG YMXG"/>
    <property type="match status" value="1"/>
</dbReference>